<sequence length="200" mass="21920">MFHKLSSSDPFHKGPRWCSGQTTRLLPSRTGSDSRRGRRSSHVGIVPDDAAGRWIFSEISRFPRLYIPAPALLHSYLVSPLSALKTSRHDGNTARLARRSDEALGVRVSLARIAPTLLDFGRAEKRWNVLIWGLGAPRGNPPSITSPLTRNIGAGILRESSQSRSTKDPALMSAWMHWNTRAAGESVCARGVETNPCSAL</sequence>
<evidence type="ECO:0000256" key="1">
    <source>
        <dbReference type="SAM" id="MobiDB-lite"/>
    </source>
</evidence>
<reference evidence="2 3" key="1">
    <citation type="submission" date="2023-02" db="EMBL/GenBank/DDBJ databases">
        <title>LHISI_Scaffold_Assembly.</title>
        <authorList>
            <person name="Stuart O.P."/>
            <person name="Cleave R."/>
            <person name="Magrath M.J.L."/>
            <person name="Mikheyev A.S."/>
        </authorList>
    </citation>
    <scope>NUCLEOTIDE SEQUENCE [LARGE SCALE GENOMIC DNA]</scope>
    <source>
        <strain evidence="2">Daus_M_001</strain>
        <tissue evidence="2">Leg muscle</tissue>
    </source>
</reference>
<comment type="caution">
    <text evidence="2">The sequence shown here is derived from an EMBL/GenBank/DDBJ whole genome shotgun (WGS) entry which is preliminary data.</text>
</comment>
<evidence type="ECO:0000313" key="3">
    <source>
        <dbReference type="Proteomes" id="UP001159363"/>
    </source>
</evidence>
<gene>
    <name evidence="2" type="ORF">PR048_004375</name>
</gene>
<accession>A0ABQ9I5A2</accession>
<proteinExistence type="predicted"/>
<protein>
    <submittedName>
        <fullName evidence="2">Uncharacterized protein</fullName>
    </submittedName>
</protein>
<evidence type="ECO:0000313" key="2">
    <source>
        <dbReference type="EMBL" id="KAJ8891821.1"/>
    </source>
</evidence>
<organism evidence="2 3">
    <name type="scientific">Dryococelus australis</name>
    <dbReference type="NCBI Taxonomy" id="614101"/>
    <lineage>
        <taxon>Eukaryota</taxon>
        <taxon>Metazoa</taxon>
        <taxon>Ecdysozoa</taxon>
        <taxon>Arthropoda</taxon>
        <taxon>Hexapoda</taxon>
        <taxon>Insecta</taxon>
        <taxon>Pterygota</taxon>
        <taxon>Neoptera</taxon>
        <taxon>Polyneoptera</taxon>
        <taxon>Phasmatodea</taxon>
        <taxon>Verophasmatodea</taxon>
        <taxon>Anareolatae</taxon>
        <taxon>Phasmatidae</taxon>
        <taxon>Eurycanthinae</taxon>
        <taxon>Dryococelus</taxon>
    </lineage>
</organism>
<keyword evidence="3" id="KW-1185">Reference proteome</keyword>
<dbReference type="Proteomes" id="UP001159363">
    <property type="component" value="Chromosome 2"/>
</dbReference>
<dbReference type="EMBL" id="JARBHB010000002">
    <property type="protein sequence ID" value="KAJ8891821.1"/>
    <property type="molecule type" value="Genomic_DNA"/>
</dbReference>
<feature type="region of interest" description="Disordered" evidence="1">
    <location>
        <begin position="1"/>
        <end position="44"/>
    </location>
</feature>
<name>A0ABQ9I5A2_9NEOP</name>